<dbReference type="Pfam" id="PF02841">
    <property type="entry name" value="GBP_C"/>
    <property type="match status" value="1"/>
</dbReference>
<dbReference type="Gene3D" id="1.20.1000.10">
    <property type="entry name" value="Guanylate-binding protein, C-terminal domain"/>
    <property type="match status" value="1"/>
</dbReference>
<dbReference type="CDD" id="cd01851">
    <property type="entry name" value="GBP"/>
    <property type="match status" value="1"/>
</dbReference>
<reference evidence="8" key="2">
    <citation type="submission" date="2025-09" db="UniProtKB">
        <authorList>
            <consortium name="Ensembl"/>
        </authorList>
    </citation>
    <scope>IDENTIFICATION</scope>
</reference>
<dbReference type="InterPro" id="IPR003191">
    <property type="entry name" value="Guanylate-bd/ATL_C"/>
</dbReference>
<dbReference type="InterPro" id="IPR015894">
    <property type="entry name" value="Guanylate-bd_N"/>
</dbReference>
<keyword evidence="4" id="KW-0391">Immunity</keyword>
<dbReference type="SUPFAM" id="SSF48340">
    <property type="entry name" value="Interferon-induced guanylate-binding protein 1 (GBP1), C-terminal domain"/>
    <property type="match status" value="1"/>
</dbReference>
<protein>
    <recommendedName>
        <fullName evidence="7">GB1/RHD3-type G domain-containing protein</fullName>
    </recommendedName>
</protein>
<dbReference type="AlphaFoldDB" id="A0A8C6VN98"/>
<evidence type="ECO:0000313" key="9">
    <source>
        <dbReference type="Proteomes" id="UP000694559"/>
    </source>
</evidence>
<evidence type="ECO:0000256" key="2">
    <source>
        <dbReference type="ARBA" id="ARBA00022741"/>
    </source>
</evidence>
<name>A0A8C6VN98_NAJNA</name>
<keyword evidence="5" id="KW-0342">GTP-binding</keyword>
<keyword evidence="1" id="KW-0399">Innate immunity</keyword>
<dbReference type="InterPro" id="IPR036543">
    <property type="entry name" value="Guanylate-bd_C_sf"/>
</dbReference>
<evidence type="ECO:0000256" key="5">
    <source>
        <dbReference type="ARBA" id="ARBA00023134"/>
    </source>
</evidence>
<reference evidence="8" key="1">
    <citation type="submission" date="2025-08" db="UniProtKB">
        <authorList>
            <consortium name="Ensembl"/>
        </authorList>
    </citation>
    <scope>IDENTIFICATION</scope>
</reference>
<dbReference type="GO" id="GO:0003924">
    <property type="term" value="F:GTPase activity"/>
    <property type="evidence" value="ECO:0007669"/>
    <property type="project" value="InterPro"/>
</dbReference>
<evidence type="ECO:0000313" key="8">
    <source>
        <dbReference type="Ensembl" id="ENSNNAP00000006837.1"/>
    </source>
</evidence>
<evidence type="ECO:0000256" key="4">
    <source>
        <dbReference type="ARBA" id="ARBA00022859"/>
    </source>
</evidence>
<feature type="domain" description="GB1/RHD3-type G" evidence="7">
    <location>
        <begin position="36"/>
        <end position="277"/>
    </location>
</feature>
<dbReference type="GeneTree" id="ENSGT00940000154265"/>
<evidence type="ECO:0000256" key="6">
    <source>
        <dbReference type="PROSITE-ProRule" id="PRU01052"/>
    </source>
</evidence>
<dbReference type="GO" id="GO:0005525">
    <property type="term" value="F:GTP binding"/>
    <property type="evidence" value="ECO:0007669"/>
    <property type="project" value="UniProtKB-KW"/>
</dbReference>
<dbReference type="Pfam" id="PF02263">
    <property type="entry name" value="GBP"/>
    <property type="match status" value="1"/>
</dbReference>
<keyword evidence="9" id="KW-1185">Reference proteome</keyword>
<dbReference type="GO" id="GO:0045087">
    <property type="term" value="P:innate immune response"/>
    <property type="evidence" value="ECO:0007669"/>
    <property type="project" value="UniProtKB-KW"/>
</dbReference>
<sequence>MSPETHWPSAPVCLIENGPNGFHASPEALRLLSDIRQPVVVVSIVGQYRTGKSYLMNRLAGKNSGFSLGSTVQAKTKGIWMWCLPYPDRPNQTLVLLDTEGLSDVEKSGSQTDAWIFALAVLLSSTLVYNSVNSIDQTALDKLHFVVELSEHIKVKASSTPGDMDDSSEFVGFFPKFMWTVRDFTLQLERDGQPITEDKYLEHALKFKKGNTKEDHIFNLPRKCIRQFFPERKCFVFECPAQRKKLPHLEQMEDSELDPEFVEHVKMFCRYIYWISQEKTLPGGHVVTGNLLAKLVKAYVDTISSGNVPCVENAVLTLAETENRAAVQDAFICYTQLMEQSLELPTETLQELLDVHKICEEQALQMFMARAFKDDECHFQLRLIDKLEEFCSTNELKSSEICSVLLSSLSETLEKNIKDGSYIRAGGHQEFLNELQKVEEQFLERPKKGIMAEKILKEFLQSKENISKTILQSDVSLQEKEKEIEGKGVNKLSGDAGILLSALMVEVIGKNPFLLFNLAKESHKIRHHSQPLLVIKVLVPIVVISQGLPELQNTDC</sequence>
<dbReference type="OMA" id="MWCIPYP"/>
<keyword evidence="3" id="KW-0378">Hydrolase</keyword>
<evidence type="ECO:0000259" key="7">
    <source>
        <dbReference type="PROSITE" id="PS51715"/>
    </source>
</evidence>
<evidence type="ECO:0000256" key="3">
    <source>
        <dbReference type="ARBA" id="ARBA00022801"/>
    </source>
</evidence>
<accession>A0A8C6VN98</accession>
<proteinExistence type="inferred from homology"/>
<dbReference type="OrthoDB" id="2135133at2759"/>
<dbReference type="InterPro" id="IPR037684">
    <property type="entry name" value="GBP_C"/>
</dbReference>
<dbReference type="SUPFAM" id="SSF52540">
    <property type="entry name" value="P-loop containing nucleoside triphosphate hydrolases"/>
    <property type="match status" value="1"/>
</dbReference>
<dbReference type="PANTHER" id="PTHR10751">
    <property type="entry name" value="GUANYLATE BINDING PROTEIN"/>
    <property type="match status" value="1"/>
</dbReference>
<dbReference type="CDD" id="cd16269">
    <property type="entry name" value="GBP_C"/>
    <property type="match status" value="1"/>
</dbReference>
<dbReference type="Ensembl" id="ENSNNAT00000007168.1">
    <property type="protein sequence ID" value="ENSNNAP00000006837.1"/>
    <property type="gene ID" value="ENSNNAG00000004452.1"/>
</dbReference>
<dbReference type="Proteomes" id="UP000694559">
    <property type="component" value="Unplaced"/>
</dbReference>
<organism evidence="8 9">
    <name type="scientific">Naja naja</name>
    <name type="common">Indian cobra</name>
    <dbReference type="NCBI Taxonomy" id="35670"/>
    <lineage>
        <taxon>Eukaryota</taxon>
        <taxon>Metazoa</taxon>
        <taxon>Chordata</taxon>
        <taxon>Craniata</taxon>
        <taxon>Vertebrata</taxon>
        <taxon>Euteleostomi</taxon>
        <taxon>Lepidosauria</taxon>
        <taxon>Squamata</taxon>
        <taxon>Bifurcata</taxon>
        <taxon>Unidentata</taxon>
        <taxon>Episquamata</taxon>
        <taxon>Toxicofera</taxon>
        <taxon>Serpentes</taxon>
        <taxon>Colubroidea</taxon>
        <taxon>Elapidae</taxon>
        <taxon>Elapinae</taxon>
        <taxon>Naja</taxon>
    </lineage>
</organism>
<dbReference type="InterPro" id="IPR030386">
    <property type="entry name" value="G_GB1_RHD3_dom"/>
</dbReference>
<dbReference type="PROSITE" id="PS51715">
    <property type="entry name" value="G_GB1_RHD3"/>
    <property type="match status" value="1"/>
</dbReference>
<dbReference type="Gene3D" id="3.40.50.300">
    <property type="entry name" value="P-loop containing nucleotide triphosphate hydrolases"/>
    <property type="match status" value="1"/>
</dbReference>
<dbReference type="InterPro" id="IPR027417">
    <property type="entry name" value="P-loop_NTPase"/>
</dbReference>
<dbReference type="FunFam" id="3.40.50.300:FF:000422">
    <property type="entry name" value="Guanylate-binding protein 1"/>
    <property type="match status" value="1"/>
</dbReference>
<keyword evidence="2" id="KW-0547">Nucleotide-binding</keyword>
<evidence type="ECO:0000256" key="1">
    <source>
        <dbReference type="ARBA" id="ARBA00022588"/>
    </source>
</evidence>
<comment type="similarity">
    <text evidence="6">Belongs to the TRAFAC class dynamin-like GTPase superfamily. GB1/RHD3 GTPase family.</text>
</comment>